<evidence type="ECO:0000259" key="4">
    <source>
        <dbReference type="PROSITE" id="PS51891"/>
    </source>
</evidence>
<keyword evidence="3" id="KW-0862">Zinc</keyword>
<accession>A0ABY7TG73</accession>
<dbReference type="InterPro" id="IPR052355">
    <property type="entry name" value="CENP-V-like"/>
</dbReference>
<dbReference type="Pfam" id="PF04828">
    <property type="entry name" value="GFA"/>
    <property type="match status" value="1"/>
</dbReference>
<dbReference type="Proteomes" id="UP001220395">
    <property type="component" value="Chromosome"/>
</dbReference>
<dbReference type="PANTHER" id="PTHR28620">
    <property type="entry name" value="CENTROMERE PROTEIN V"/>
    <property type="match status" value="1"/>
</dbReference>
<proteinExistence type="inferred from homology"/>
<evidence type="ECO:0000256" key="2">
    <source>
        <dbReference type="ARBA" id="ARBA00022723"/>
    </source>
</evidence>
<dbReference type="Gene3D" id="2.170.150.70">
    <property type="match status" value="1"/>
</dbReference>
<comment type="similarity">
    <text evidence="1">Belongs to the Gfa family.</text>
</comment>
<protein>
    <submittedName>
        <fullName evidence="5">GFA family protein</fullName>
    </submittedName>
</protein>
<gene>
    <name evidence="5" type="ORF">PQ455_10840</name>
</gene>
<feature type="domain" description="CENP-V/GFA" evidence="4">
    <location>
        <begin position="3"/>
        <end position="112"/>
    </location>
</feature>
<evidence type="ECO:0000256" key="1">
    <source>
        <dbReference type="ARBA" id="ARBA00005495"/>
    </source>
</evidence>
<reference evidence="5 6" key="1">
    <citation type="submission" date="2023-02" db="EMBL/GenBank/DDBJ databases">
        <title>Genome sequence of Sphingomonas naphthae.</title>
        <authorList>
            <person name="Kim S."/>
            <person name="Heo J."/>
            <person name="Kwon S.-W."/>
        </authorList>
    </citation>
    <scope>NUCLEOTIDE SEQUENCE [LARGE SCALE GENOMIC DNA]</scope>
    <source>
        <strain evidence="5 6">KACC 18716</strain>
    </source>
</reference>
<dbReference type="InterPro" id="IPR006913">
    <property type="entry name" value="CENP-V/GFA"/>
</dbReference>
<dbReference type="RefSeq" id="WP_273686091.1">
    <property type="nucleotide sequence ID" value="NZ_CP117411.1"/>
</dbReference>
<evidence type="ECO:0000313" key="6">
    <source>
        <dbReference type="Proteomes" id="UP001220395"/>
    </source>
</evidence>
<sequence length="121" mass="13389">MIVSGGCHCELVRFEASITDGPVELLDCDCSICRMTGYLHLIVPETKFRLVEGKGETTTYRFGSGKARHIFCKQCGIKSFYKPRSHPDAISVNWRCVDEEGRPADVTIVPFDGRNHPGAVG</sequence>
<evidence type="ECO:0000313" key="5">
    <source>
        <dbReference type="EMBL" id="WCT72139.1"/>
    </source>
</evidence>
<keyword evidence="2" id="KW-0479">Metal-binding</keyword>
<keyword evidence="6" id="KW-1185">Reference proteome</keyword>
<dbReference type="PROSITE" id="PS51891">
    <property type="entry name" value="CENP_V_GFA"/>
    <property type="match status" value="1"/>
</dbReference>
<evidence type="ECO:0000256" key="3">
    <source>
        <dbReference type="ARBA" id="ARBA00022833"/>
    </source>
</evidence>
<dbReference type="InterPro" id="IPR011057">
    <property type="entry name" value="Mss4-like_sf"/>
</dbReference>
<dbReference type="PANTHER" id="PTHR28620:SF1">
    <property type="entry name" value="CENP-V_GFA DOMAIN-CONTAINING PROTEIN"/>
    <property type="match status" value="1"/>
</dbReference>
<organism evidence="5 6">
    <name type="scientific">Sphingomonas naphthae</name>
    <dbReference type="NCBI Taxonomy" id="1813468"/>
    <lineage>
        <taxon>Bacteria</taxon>
        <taxon>Pseudomonadati</taxon>
        <taxon>Pseudomonadota</taxon>
        <taxon>Alphaproteobacteria</taxon>
        <taxon>Sphingomonadales</taxon>
        <taxon>Sphingomonadaceae</taxon>
        <taxon>Sphingomonas</taxon>
    </lineage>
</organism>
<dbReference type="EMBL" id="CP117411">
    <property type="protein sequence ID" value="WCT72139.1"/>
    <property type="molecule type" value="Genomic_DNA"/>
</dbReference>
<dbReference type="SUPFAM" id="SSF51316">
    <property type="entry name" value="Mss4-like"/>
    <property type="match status" value="1"/>
</dbReference>
<name>A0ABY7TG73_9SPHN</name>